<dbReference type="GO" id="GO:0005737">
    <property type="term" value="C:cytoplasm"/>
    <property type="evidence" value="ECO:0007669"/>
    <property type="project" value="UniProtKB-SubCell"/>
</dbReference>
<dbReference type="FunFam" id="1.10.8.10:FF:000001">
    <property type="entry name" value="Elongation factor Ts"/>
    <property type="match status" value="1"/>
</dbReference>
<dbReference type="EMBL" id="AYLO01000100">
    <property type="protein sequence ID" value="ESS71418.1"/>
    <property type="molecule type" value="Genomic_DNA"/>
</dbReference>
<feature type="domain" description="Translation elongation factor EFTs/EF1B dimerisation" evidence="7">
    <location>
        <begin position="75"/>
        <end position="275"/>
    </location>
</feature>
<dbReference type="InterPro" id="IPR001816">
    <property type="entry name" value="Transl_elong_EFTs/EF1B"/>
</dbReference>
<dbReference type="SUPFAM" id="SSF46934">
    <property type="entry name" value="UBA-like"/>
    <property type="match status" value="1"/>
</dbReference>
<dbReference type="NCBIfam" id="TIGR00116">
    <property type="entry name" value="tsf"/>
    <property type="match status" value="1"/>
</dbReference>
<organism evidence="8 9">
    <name type="scientific">Methyloglobulus morosus KoM1</name>
    <dbReference type="NCBI Taxonomy" id="1116472"/>
    <lineage>
        <taxon>Bacteria</taxon>
        <taxon>Pseudomonadati</taxon>
        <taxon>Pseudomonadota</taxon>
        <taxon>Gammaproteobacteria</taxon>
        <taxon>Methylococcales</taxon>
        <taxon>Methylococcaceae</taxon>
        <taxon>Methyloglobulus</taxon>
    </lineage>
</organism>
<comment type="caution">
    <text evidence="8">The sequence shown here is derived from an EMBL/GenBank/DDBJ whole genome shotgun (WGS) entry which is preliminary data.</text>
</comment>
<dbReference type="Gene3D" id="1.10.286.20">
    <property type="match status" value="1"/>
</dbReference>
<keyword evidence="4 6" id="KW-0251">Elongation factor</keyword>
<dbReference type="STRING" id="1116472.MGMO_105c00740"/>
<dbReference type="InterPro" id="IPR036402">
    <property type="entry name" value="EF-Ts_dimer_sf"/>
</dbReference>
<comment type="subcellular location">
    <subcellularLocation>
        <location evidence="6">Cytoplasm</location>
    </subcellularLocation>
</comment>
<evidence type="ECO:0000256" key="4">
    <source>
        <dbReference type="ARBA" id="ARBA00022768"/>
    </source>
</evidence>
<accession>V5C3M0</accession>
<keyword evidence="3 6" id="KW-0963">Cytoplasm</keyword>
<dbReference type="HAMAP" id="MF_00050">
    <property type="entry name" value="EF_Ts"/>
    <property type="match status" value="1"/>
</dbReference>
<comment type="function">
    <text evidence="6">Associates with the EF-Tu.GDP complex and induces the exchange of GDP to GTP. It remains bound to the aminoacyl-tRNA.EF-Tu.GTP complex up to the GTP hydrolysis stage on the ribosome.</text>
</comment>
<evidence type="ECO:0000256" key="1">
    <source>
        <dbReference type="ARBA" id="ARBA00005532"/>
    </source>
</evidence>
<reference evidence="8 9" key="1">
    <citation type="journal article" date="2013" name="Genome Announc.">
        <title>Draft Genome Sequence of the Methanotrophic Gammaproteobacterium Methyloglobulus morosus DSM 22980 Strain KoM1.</title>
        <authorList>
            <person name="Poehlein A."/>
            <person name="Deutzmann J.S."/>
            <person name="Daniel R."/>
            <person name="Simeonova D.D."/>
        </authorList>
    </citation>
    <scope>NUCLEOTIDE SEQUENCE [LARGE SCALE GENOMIC DNA]</scope>
    <source>
        <strain evidence="8 9">KoM1</strain>
    </source>
</reference>
<comment type="similarity">
    <text evidence="1 6">Belongs to the EF-Ts family.</text>
</comment>
<proteinExistence type="inferred from homology"/>
<evidence type="ECO:0000256" key="5">
    <source>
        <dbReference type="ARBA" id="ARBA00022917"/>
    </source>
</evidence>
<evidence type="ECO:0000256" key="3">
    <source>
        <dbReference type="ARBA" id="ARBA00022490"/>
    </source>
</evidence>
<dbReference type="GO" id="GO:0003746">
    <property type="term" value="F:translation elongation factor activity"/>
    <property type="evidence" value="ECO:0007669"/>
    <property type="project" value="UniProtKB-UniRule"/>
</dbReference>
<dbReference type="PANTHER" id="PTHR11741:SF0">
    <property type="entry name" value="ELONGATION FACTOR TS, MITOCHONDRIAL"/>
    <property type="match status" value="1"/>
</dbReference>
<dbReference type="eggNOG" id="COG0264">
    <property type="taxonomic scope" value="Bacteria"/>
</dbReference>
<evidence type="ECO:0000256" key="6">
    <source>
        <dbReference type="HAMAP-Rule" id="MF_00050"/>
    </source>
</evidence>
<name>V5C3M0_9GAMM</name>
<evidence type="ECO:0000259" key="7">
    <source>
        <dbReference type="Pfam" id="PF00889"/>
    </source>
</evidence>
<evidence type="ECO:0000313" key="9">
    <source>
        <dbReference type="Proteomes" id="UP000017842"/>
    </source>
</evidence>
<dbReference type="PROSITE" id="PS01126">
    <property type="entry name" value="EF_TS_1"/>
    <property type="match status" value="1"/>
</dbReference>
<gene>
    <name evidence="6 8" type="primary">tsf</name>
    <name evidence="8" type="ORF">MGMO_105c00740</name>
</gene>
<dbReference type="SUPFAM" id="SSF54713">
    <property type="entry name" value="Elongation factor Ts (EF-Ts), dimerisation domain"/>
    <property type="match status" value="2"/>
</dbReference>
<dbReference type="PATRIC" id="fig|1116472.3.peg.2906"/>
<keyword evidence="5 6" id="KW-0648">Protein biosynthesis</keyword>
<dbReference type="Gene3D" id="1.10.8.10">
    <property type="entry name" value="DNA helicase RuvA subunit, C-terminal domain"/>
    <property type="match status" value="1"/>
</dbReference>
<dbReference type="Gene3D" id="3.30.479.20">
    <property type="entry name" value="Elongation factor Ts, dimerisation domain"/>
    <property type="match status" value="2"/>
</dbReference>
<feature type="region of interest" description="Involved in Mg(2+) ion dislocation from EF-Tu" evidence="6">
    <location>
        <begin position="83"/>
        <end position="86"/>
    </location>
</feature>
<dbReference type="PANTHER" id="PTHR11741">
    <property type="entry name" value="ELONGATION FACTOR TS"/>
    <property type="match status" value="1"/>
</dbReference>
<dbReference type="Proteomes" id="UP000017842">
    <property type="component" value="Unassembled WGS sequence"/>
</dbReference>
<dbReference type="InterPro" id="IPR009060">
    <property type="entry name" value="UBA-like_sf"/>
</dbReference>
<dbReference type="InterPro" id="IPR014039">
    <property type="entry name" value="Transl_elong_EFTs/EF1B_dimer"/>
</dbReference>
<dbReference type="InterPro" id="IPR018101">
    <property type="entry name" value="Transl_elong_Ts_CS"/>
</dbReference>
<evidence type="ECO:0000313" key="8">
    <source>
        <dbReference type="EMBL" id="ESS71418.1"/>
    </source>
</evidence>
<keyword evidence="9" id="KW-1185">Reference proteome</keyword>
<dbReference type="OrthoDB" id="9808348at2"/>
<dbReference type="FunFam" id="1.10.286.20:FF:000001">
    <property type="entry name" value="Elongation factor Ts"/>
    <property type="match status" value="1"/>
</dbReference>
<protein>
    <recommendedName>
        <fullName evidence="2 6">Elongation factor Ts</fullName>
        <shortName evidence="6">EF-Ts</shortName>
    </recommendedName>
</protein>
<evidence type="ECO:0000256" key="2">
    <source>
        <dbReference type="ARBA" id="ARBA00016956"/>
    </source>
</evidence>
<dbReference type="RefSeq" id="WP_023495589.1">
    <property type="nucleotide sequence ID" value="NZ_AYLO01000100.1"/>
</dbReference>
<dbReference type="Pfam" id="PF00889">
    <property type="entry name" value="EF_TS"/>
    <property type="match status" value="1"/>
</dbReference>
<dbReference type="AlphaFoldDB" id="V5C3M0"/>
<dbReference type="CDD" id="cd14275">
    <property type="entry name" value="UBA_EF-Ts"/>
    <property type="match status" value="1"/>
</dbReference>
<sequence length="295" mass="32007">MSETISAAMVKELRERTSSGMMECKKALVEANGDMELAIENMRKSGLAKADKKSGRIAAEGIIGVKVSADGKTVAMVDVNCETDFVAKADDFVRFVNSISTSLLAETVTNDEELLVMKLGDGQTVDELRRNLIAKLGENIAVRRFQKYQTETGGTACYLHGSRIGVIVELTAANPELGKDIAMHIAASKPICVSEDQVSAETIEKEKDIFRAQAAESGKPADIIEKMVTGRISKFFAEVTLLGQSFIKDDKLTVGKLAASKNNGVVRFTRFEVGEGIEKKEENFAEEVMAQVRGS</sequence>